<organism evidence="1 2">
    <name type="scientific">Halobacterium salinarum (strain ATCC 29341 / DSM 671 / R1)</name>
    <dbReference type="NCBI Taxonomy" id="478009"/>
    <lineage>
        <taxon>Archaea</taxon>
        <taxon>Methanobacteriati</taxon>
        <taxon>Methanobacteriota</taxon>
        <taxon>Stenosarchaea group</taxon>
        <taxon>Halobacteria</taxon>
        <taxon>Halobacteriales</taxon>
        <taxon>Halobacteriaceae</taxon>
        <taxon>Halobacterium</taxon>
        <taxon>Halobacterium salinarum NRC-34001</taxon>
    </lineage>
</organism>
<dbReference type="EMBL" id="AM774419">
    <property type="protein sequence ID" value="CAP15728.1"/>
    <property type="molecule type" value="Genomic_DNA"/>
</dbReference>
<name>B0RAA0_HALS3</name>
<keyword evidence="1" id="KW-0614">Plasmid</keyword>
<sequence length="64" mass="7079">MSPLLLSLLFFSVVVEMEKRNPITDSTVLSDSGGQKWVCELFYDTLRGCNTAVVTSVARPQTNL</sequence>
<dbReference type="AlphaFoldDB" id="B0RAA0"/>
<dbReference type="EnsemblBacteria" id="CAP15728">
    <property type="protein sequence ID" value="CAP15728"/>
    <property type="gene ID" value="OE_8006B1F"/>
</dbReference>
<proteinExistence type="predicted"/>
<evidence type="ECO:0000313" key="1">
    <source>
        <dbReference type="EMBL" id="CAP15728.1"/>
    </source>
</evidence>
<evidence type="ECO:0000313" key="2">
    <source>
        <dbReference type="Proteomes" id="UP000001321"/>
    </source>
</evidence>
<accession>B0RAA0</accession>
<dbReference type="KEGG" id="hsl:OE_8006B1F"/>
<dbReference type="HOGENOM" id="CLU_2857032_0_0_2"/>
<protein>
    <submittedName>
        <fullName evidence="1">Uncharacterized protein</fullName>
    </submittedName>
</protein>
<geneLocation type="plasmid" evidence="1 2">
    <name>PHS4</name>
</geneLocation>
<reference evidence="1 2" key="1">
    <citation type="journal article" date="2008" name="Genomics">
        <title>Evolution in the laboratory: the genome of Halobacterium salinarum strain R1 compared to that of strain NRC-1.</title>
        <authorList>
            <person name="Pfeiffer F."/>
            <person name="Schuster S.C."/>
            <person name="Broicher A."/>
            <person name="Falb M."/>
            <person name="Palm P."/>
            <person name="Rodewald K."/>
            <person name="Ruepp A."/>
            <person name="Soppa J."/>
            <person name="Tittor J."/>
            <person name="Oesterhelt D."/>
        </authorList>
    </citation>
    <scope>NUCLEOTIDE SEQUENCE [LARGE SCALE GENOMIC DNA]</scope>
    <source>
        <strain evidence="2">ATCC 29341 / DSM 671 / R1</strain>
        <plasmid evidence="2">Plasmid PHS4</plasmid>
    </source>
</reference>
<dbReference type="Proteomes" id="UP000001321">
    <property type="component" value="Plasmid PHS4"/>
</dbReference>
<gene>
    <name evidence="1" type="ordered locus">OE_8006B1F</name>
</gene>